<dbReference type="Proteomes" id="UP000232722">
    <property type="component" value="Unassembled WGS sequence"/>
</dbReference>
<dbReference type="PANTHER" id="PTHR21011">
    <property type="entry name" value="MITOCHONDRIAL 28S RIBOSOMAL PROTEIN S6"/>
    <property type="match status" value="1"/>
</dbReference>
<dbReference type="InterPro" id="IPR000529">
    <property type="entry name" value="Ribosomal_bS6"/>
</dbReference>
<dbReference type="InterPro" id="IPR035980">
    <property type="entry name" value="Ribosomal_bS6_sf"/>
</dbReference>
<dbReference type="EMBL" id="LLXJ01000200">
    <property type="protein sequence ID" value="PKC13271.1"/>
    <property type="molecule type" value="Genomic_DNA"/>
</dbReference>
<dbReference type="AlphaFoldDB" id="A0A2I1E3I1"/>
<evidence type="ECO:0000313" key="2">
    <source>
        <dbReference type="EMBL" id="PKC13271.1"/>
    </source>
</evidence>
<dbReference type="GO" id="GO:0003735">
    <property type="term" value="F:structural constituent of ribosome"/>
    <property type="evidence" value="ECO:0007669"/>
    <property type="project" value="InterPro"/>
</dbReference>
<dbReference type="InterPro" id="IPR014717">
    <property type="entry name" value="Transl_elong_EF1B/ribsomal_bS6"/>
</dbReference>
<dbReference type="PANTHER" id="PTHR21011:SF1">
    <property type="entry name" value="SMALL RIBOSOMAL SUBUNIT PROTEIN BS6M"/>
    <property type="match status" value="1"/>
</dbReference>
<dbReference type="VEuPathDB" id="FungiDB:FUN_000530"/>
<dbReference type="GO" id="GO:0006412">
    <property type="term" value="P:translation"/>
    <property type="evidence" value="ECO:0007669"/>
    <property type="project" value="InterPro"/>
</dbReference>
<comment type="caution">
    <text evidence="2">The sequence shown here is derived from an EMBL/GenBank/DDBJ whole genome shotgun (WGS) entry which is preliminary data.</text>
</comment>
<dbReference type="SUPFAM" id="SSF54995">
    <property type="entry name" value="Ribosomal protein S6"/>
    <property type="match status" value="1"/>
</dbReference>
<dbReference type="Gene3D" id="3.30.70.60">
    <property type="match status" value="1"/>
</dbReference>
<dbReference type="OrthoDB" id="10259681at2759"/>
<reference evidence="2 3" key="1">
    <citation type="submission" date="2016-04" db="EMBL/GenBank/DDBJ databases">
        <title>Genome analyses suggest a sexual origin of heterokaryosis in a supposedly ancient asexual fungus.</title>
        <authorList>
            <person name="Ropars J."/>
            <person name="Sedzielewska K."/>
            <person name="Noel J."/>
            <person name="Charron P."/>
            <person name="Farinelli L."/>
            <person name="Marton T."/>
            <person name="Kruger M."/>
            <person name="Pelin A."/>
            <person name="Brachmann A."/>
            <person name="Corradi N."/>
        </authorList>
    </citation>
    <scope>NUCLEOTIDE SEQUENCE [LARGE SCALE GENOMIC DNA]</scope>
    <source>
        <strain evidence="2 3">A5</strain>
    </source>
</reference>
<comment type="similarity">
    <text evidence="1">Belongs to the bacterial ribosomal protein bS6 family.</text>
</comment>
<protein>
    <submittedName>
        <fullName evidence="2">Uncharacterized protein</fullName>
    </submittedName>
</protein>
<evidence type="ECO:0000313" key="3">
    <source>
        <dbReference type="Proteomes" id="UP000232722"/>
    </source>
</evidence>
<dbReference type="CDD" id="cd15465">
    <property type="entry name" value="bS6_mito"/>
    <property type="match status" value="1"/>
</dbReference>
<name>A0A2I1E3I1_9GLOM</name>
<accession>A0A2I1E3I1</accession>
<gene>
    <name evidence="2" type="ORF">RhiirA5_410825</name>
</gene>
<organism evidence="2 3">
    <name type="scientific">Rhizophagus irregularis</name>
    <dbReference type="NCBI Taxonomy" id="588596"/>
    <lineage>
        <taxon>Eukaryota</taxon>
        <taxon>Fungi</taxon>
        <taxon>Fungi incertae sedis</taxon>
        <taxon>Mucoromycota</taxon>
        <taxon>Glomeromycotina</taxon>
        <taxon>Glomeromycetes</taxon>
        <taxon>Glomerales</taxon>
        <taxon>Glomeraceae</taxon>
        <taxon>Rhizophagus</taxon>
    </lineage>
</organism>
<reference evidence="2 3" key="2">
    <citation type="submission" date="2017-09" db="EMBL/GenBank/DDBJ databases">
        <title>Extensive intraspecific genome diversity in a model arbuscular mycorrhizal fungus.</title>
        <authorList>
            <person name="Chen E.C."/>
            <person name="Morin E."/>
            <person name="Beaudet D."/>
            <person name="Noel J."/>
            <person name="Ndikumana S."/>
            <person name="Charron P."/>
            <person name="St-Onge C."/>
            <person name="Giorgi J."/>
            <person name="Grigoriev I.V."/>
            <person name="Roux C."/>
            <person name="Martin F.M."/>
            <person name="Corradi N."/>
        </authorList>
    </citation>
    <scope>NUCLEOTIDE SEQUENCE [LARGE SCALE GENOMIC DNA]</scope>
    <source>
        <strain evidence="2 3">A5</strain>
    </source>
</reference>
<proteinExistence type="inferred from homology"/>
<dbReference type="Pfam" id="PF01250">
    <property type="entry name" value="Ribosomal_S6"/>
    <property type="match status" value="1"/>
</dbReference>
<evidence type="ECO:0000256" key="1">
    <source>
        <dbReference type="ARBA" id="ARBA00009512"/>
    </source>
</evidence>
<dbReference type="GO" id="GO:0070181">
    <property type="term" value="F:small ribosomal subunit rRNA binding"/>
    <property type="evidence" value="ECO:0007669"/>
    <property type="project" value="TreeGrafter"/>
</dbReference>
<sequence length="70" mass="8435">MFYELLCITRAGLMEANFKDLVRNSAKHVLERGGVVRGFENWGEMPLAKRIRRHQVYHTRGQYVKEFFWF</sequence>
<dbReference type="GO" id="GO:0005763">
    <property type="term" value="C:mitochondrial small ribosomal subunit"/>
    <property type="evidence" value="ECO:0007669"/>
    <property type="project" value="TreeGrafter"/>
</dbReference>
<dbReference type="VEuPathDB" id="FungiDB:RhiirFUN_017924"/>
<dbReference type="VEuPathDB" id="FungiDB:RhiirA1_332838"/>